<evidence type="ECO:0000256" key="3">
    <source>
        <dbReference type="ARBA" id="ARBA00023002"/>
    </source>
</evidence>
<dbReference type="InterPro" id="IPR013154">
    <property type="entry name" value="ADH-like_N"/>
</dbReference>
<dbReference type="EMBL" id="SOJT01000190">
    <property type="protein sequence ID" value="TET27330.1"/>
    <property type="molecule type" value="Genomic_DNA"/>
</dbReference>
<dbReference type="InterPro" id="IPR020843">
    <property type="entry name" value="ER"/>
</dbReference>
<dbReference type="InterPro" id="IPR050129">
    <property type="entry name" value="Zn_alcohol_dh"/>
</dbReference>
<dbReference type="SMART" id="SM00829">
    <property type="entry name" value="PKS_ER"/>
    <property type="match status" value="1"/>
</dbReference>
<dbReference type="InterPro" id="IPR011032">
    <property type="entry name" value="GroES-like_sf"/>
</dbReference>
<dbReference type="Gene3D" id="3.40.50.720">
    <property type="entry name" value="NAD(P)-binding Rossmann-like Domain"/>
    <property type="match status" value="1"/>
</dbReference>
<comment type="caution">
    <text evidence="5">The sequence shown here is derived from an EMBL/GenBank/DDBJ whole genome shotgun (WGS) entry which is preliminary data.</text>
</comment>
<dbReference type="SUPFAM" id="SSF50129">
    <property type="entry name" value="GroES-like"/>
    <property type="match status" value="1"/>
</dbReference>
<dbReference type="Proteomes" id="UP000316517">
    <property type="component" value="Unassembled WGS sequence"/>
</dbReference>
<dbReference type="Gene3D" id="3.90.180.10">
    <property type="entry name" value="Medium-chain alcohol dehydrogenases, catalytic domain"/>
    <property type="match status" value="1"/>
</dbReference>
<accession>A0A523TAG4</accession>
<dbReference type="AlphaFoldDB" id="A0A523TAG4"/>
<keyword evidence="3" id="KW-0560">Oxidoreductase</keyword>
<dbReference type="SUPFAM" id="SSF51735">
    <property type="entry name" value="NAD(P)-binding Rossmann-fold domains"/>
    <property type="match status" value="1"/>
</dbReference>
<reference evidence="5 6" key="1">
    <citation type="submission" date="2019-03" db="EMBL/GenBank/DDBJ databases">
        <title>Metabolic potential of uncultured bacteria and archaea associated with petroleum seepage in deep-sea sediments.</title>
        <authorList>
            <person name="Dong X."/>
            <person name="Hubert C."/>
        </authorList>
    </citation>
    <scope>NUCLEOTIDE SEQUENCE [LARGE SCALE GENOMIC DNA]</scope>
    <source>
        <strain evidence="5">E44_bin3</strain>
    </source>
</reference>
<name>A0A523TAG4_UNCAE</name>
<keyword evidence="2" id="KW-0862">Zinc</keyword>
<sequence>MKAAVWLGKEKLVVRDVERPSAGPGEALIRVRWAGICGTDLAVYAGKFPRARPPLIPGHEFSGEIVQVPRENPSGLKEGDAVVADPLLPCGACYSCRMGMYNVCENFAIMGVDASGSFAEFVKVKAGNIYLLPPHLSLELAALTEPTAVALHTVQRSGMRLGDSVVILGGGPIGLLIAELARMGGALPIIISEVSSYRANLARKLGFEVVVPDKDELEKRVRELTRGRGADVVFDAVGLPAVASEFTRISRIGGRIAVVGIYKEPSPVDLREVCFGELTIIGSRVYRYPDFEKVMDLILKDSDRLSSIITGKMELDQIEKGLRLLDEGRAMKVLIRPS</sequence>
<feature type="domain" description="Enoyl reductase (ER)" evidence="4">
    <location>
        <begin position="8"/>
        <end position="335"/>
    </location>
</feature>
<evidence type="ECO:0000256" key="2">
    <source>
        <dbReference type="ARBA" id="ARBA00022833"/>
    </source>
</evidence>
<dbReference type="PANTHER" id="PTHR43401:SF2">
    <property type="entry name" value="L-THREONINE 3-DEHYDROGENASE"/>
    <property type="match status" value="1"/>
</dbReference>
<dbReference type="Pfam" id="PF00107">
    <property type="entry name" value="ADH_zinc_N"/>
    <property type="match status" value="1"/>
</dbReference>
<keyword evidence="1" id="KW-0479">Metal-binding</keyword>
<proteinExistence type="predicted"/>
<dbReference type="PANTHER" id="PTHR43401">
    <property type="entry name" value="L-THREONINE 3-DEHYDROGENASE"/>
    <property type="match status" value="1"/>
</dbReference>
<dbReference type="Pfam" id="PF08240">
    <property type="entry name" value="ADH_N"/>
    <property type="match status" value="1"/>
</dbReference>
<evidence type="ECO:0000256" key="1">
    <source>
        <dbReference type="ARBA" id="ARBA00022723"/>
    </source>
</evidence>
<dbReference type="GO" id="GO:0046872">
    <property type="term" value="F:metal ion binding"/>
    <property type="evidence" value="ECO:0007669"/>
    <property type="project" value="UniProtKB-KW"/>
</dbReference>
<evidence type="ECO:0000313" key="5">
    <source>
        <dbReference type="EMBL" id="TET27330.1"/>
    </source>
</evidence>
<organism evidence="5 6">
    <name type="scientific">Aerophobetes bacterium</name>
    <dbReference type="NCBI Taxonomy" id="2030807"/>
    <lineage>
        <taxon>Bacteria</taxon>
        <taxon>Candidatus Aerophobota</taxon>
    </lineage>
</organism>
<dbReference type="InterPro" id="IPR013149">
    <property type="entry name" value="ADH-like_C"/>
</dbReference>
<evidence type="ECO:0000259" key="4">
    <source>
        <dbReference type="SMART" id="SM00829"/>
    </source>
</evidence>
<gene>
    <name evidence="5" type="ORF">E3J68_04380</name>
</gene>
<protein>
    <submittedName>
        <fullName evidence="5">Zinc-binding dehydrogenase</fullName>
    </submittedName>
</protein>
<dbReference type="InterPro" id="IPR036291">
    <property type="entry name" value="NAD(P)-bd_dom_sf"/>
</dbReference>
<evidence type="ECO:0000313" key="6">
    <source>
        <dbReference type="Proteomes" id="UP000316517"/>
    </source>
</evidence>
<dbReference type="GO" id="GO:0016491">
    <property type="term" value="F:oxidoreductase activity"/>
    <property type="evidence" value="ECO:0007669"/>
    <property type="project" value="UniProtKB-KW"/>
</dbReference>